<sequence>MENHQHCSTAASLPQKQKRTSVARSSQSSAGHPEELDQFPALSGCTTDQWRSTKRIYHEVVDDMLRYKNGQLRQWSIVLGRPDFTALFSDDGHVAVDQCFGVGVHPPCPTVNISGEPQPSNQPWKRTKK</sequence>
<dbReference type="Proteomes" id="UP000793456">
    <property type="component" value="Chromosome XV"/>
</dbReference>
<proteinExistence type="predicted"/>
<gene>
    <name evidence="1" type="ORF">E3U43_002150</name>
</gene>
<keyword evidence="2" id="KW-1185">Reference proteome</keyword>
<name>A0ACD3QQJ9_LARCR</name>
<reference evidence="1" key="1">
    <citation type="submission" date="2018-11" db="EMBL/GenBank/DDBJ databases">
        <title>The sequence and de novo assembly of Larimichthys crocea genome using PacBio and Hi-C technologies.</title>
        <authorList>
            <person name="Xu P."/>
            <person name="Chen B."/>
            <person name="Zhou Z."/>
            <person name="Ke Q."/>
            <person name="Wu Y."/>
            <person name="Bai H."/>
            <person name="Pu F."/>
        </authorList>
    </citation>
    <scope>NUCLEOTIDE SEQUENCE</scope>
    <source>
        <tissue evidence="1">Muscle</tissue>
    </source>
</reference>
<organism evidence="1 2">
    <name type="scientific">Larimichthys crocea</name>
    <name type="common">Large yellow croaker</name>
    <name type="synonym">Pseudosciaena crocea</name>
    <dbReference type="NCBI Taxonomy" id="215358"/>
    <lineage>
        <taxon>Eukaryota</taxon>
        <taxon>Metazoa</taxon>
        <taxon>Chordata</taxon>
        <taxon>Craniata</taxon>
        <taxon>Vertebrata</taxon>
        <taxon>Euteleostomi</taxon>
        <taxon>Actinopterygii</taxon>
        <taxon>Neopterygii</taxon>
        <taxon>Teleostei</taxon>
        <taxon>Neoteleostei</taxon>
        <taxon>Acanthomorphata</taxon>
        <taxon>Eupercaria</taxon>
        <taxon>Sciaenidae</taxon>
        <taxon>Larimichthys</taxon>
    </lineage>
</organism>
<comment type="caution">
    <text evidence="1">The sequence shown here is derived from an EMBL/GenBank/DDBJ whole genome shotgun (WGS) entry which is preliminary data.</text>
</comment>
<accession>A0ACD3QQJ9</accession>
<dbReference type="EMBL" id="CM011688">
    <property type="protein sequence ID" value="TMS09491.1"/>
    <property type="molecule type" value="Genomic_DNA"/>
</dbReference>
<evidence type="ECO:0000313" key="1">
    <source>
        <dbReference type="EMBL" id="TMS09491.1"/>
    </source>
</evidence>
<protein>
    <submittedName>
        <fullName evidence="1">Uncharacterized protein</fullName>
    </submittedName>
</protein>
<evidence type="ECO:0000313" key="2">
    <source>
        <dbReference type="Proteomes" id="UP000793456"/>
    </source>
</evidence>